<evidence type="ECO:0000313" key="1">
    <source>
        <dbReference type="EMBL" id="CAA7267785.1"/>
    </source>
</evidence>
<keyword evidence="2" id="KW-1185">Reference proteome</keyword>
<gene>
    <name evidence="1" type="ORF">AAE3_LOCUS10061</name>
</gene>
<organism evidence="1 2">
    <name type="scientific">Cyclocybe aegerita</name>
    <name type="common">Black poplar mushroom</name>
    <name type="synonym">Agrocybe aegerita</name>
    <dbReference type="NCBI Taxonomy" id="1973307"/>
    <lineage>
        <taxon>Eukaryota</taxon>
        <taxon>Fungi</taxon>
        <taxon>Dikarya</taxon>
        <taxon>Basidiomycota</taxon>
        <taxon>Agaricomycotina</taxon>
        <taxon>Agaricomycetes</taxon>
        <taxon>Agaricomycetidae</taxon>
        <taxon>Agaricales</taxon>
        <taxon>Agaricineae</taxon>
        <taxon>Bolbitiaceae</taxon>
        <taxon>Cyclocybe</taxon>
    </lineage>
</organism>
<proteinExistence type="predicted"/>
<protein>
    <submittedName>
        <fullName evidence="1">Uncharacterized protein</fullName>
    </submittedName>
</protein>
<evidence type="ECO:0000313" key="2">
    <source>
        <dbReference type="Proteomes" id="UP000467700"/>
    </source>
</evidence>
<dbReference type="AlphaFoldDB" id="A0A8S0W2N3"/>
<dbReference type="OrthoDB" id="10539950at2759"/>
<name>A0A8S0W2N3_CYCAE</name>
<dbReference type="Proteomes" id="UP000467700">
    <property type="component" value="Unassembled WGS sequence"/>
</dbReference>
<accession>A0A8S0W2N3</accession>
<dbReference type="EMBL" id="CACVBS010000063">
    <property type="protein sequence ID" value="CAA7267785.1"/>
    <property type="molecule type" value="Genomic_DNA"/>
</dbReference>
<comment type="caution">
    <text evidence="1">The sequence shown here is derived from an EMBL/GenBank/DDBJ whole genome shotgun (WGS) entry which is preliminary data.</text>
</comment>
<sequence length="464" mass="50950">MTEHKITVAAFDLMFEGEKSFYDTPDPTSLLNGEYDDFLDDGLEVGNGTQTYYDFSQPADFDIFCGEIQPTATVLTPASLTSSVPSFNSPPGSYELQTPVTLSATKYWAHRTTSFALGSSPTHLSCCHTPFMAPPPPAINHLQVTTSALMEMAIQFGVSDDSYFPVDSRVAHDATTSTTYPEGSFPSSDFTFSVAQPPYPSNHSGLIWPPTMTSTMSLQSGVSNNIDFYAGSNAIHDATTSSAYPSGAFPTSNSTFSIMQPPYQSNDSGLVWPPSSHFNPQSYFDYKPPTEYNSGPALEAPTGVFPSSSSHHSDIGATKATKKAQEGAISSRTWHKHCFTLAGIDGLNVIAYAFHVFHLLVQDEDGCYRCLLCTAEPVFTDTEKDIVRHLGHTEVHHPEKVCCLDTIYRCPCGKGILGKRKDTQKRHVRTYITREQNRAILSGNMEQLDKVNAYEAWLKSEKLL</sequence>
<reference evidence="1 2" key="1">
    <citation type="submission" date="2020-01" db="EMBL/GenBank/DDBJ databases">
        <authorList>
            <person name="Gupta K D."/>
        </authorList>
    </citation>
    <scope>NUCLEOTIDE SEQUENCE [LARGE SCALE GENOMIC DNA]</scope>
</reference>